<accession>A0A822XIE4</accession>
<comment type="caution">
    <text evidence="2">The sequence shown here is derived from an EMBL/GenBank/DDBJ whole genome shotgun (WGS) entry which is preliminary data.</text>
</comment>
<reference evidence="2 3" key="1">
    <citation type="journal article" date="2020" name="Mol. Biol. Evol.">
        <title>Distinct Expression and Methylation Patterns for Genes with Different Fates following a Single Whole-Genome Duplication in Flowering Plants.</title>
        <authorList>
            <person name="Shi T."/>
            <person name="Rahmani R.S."/>
            <person name="Gugger P.F."/>
            <person name="Wang M."/>
            <person name="Li H."/>
            <person name="Zhang Y."/>
            <person name="Li Z."/>
            <person name="Wang Q."/>
            <person name="Van de Peer Y."/>
            <person name="Marchal K."/>
            <person name="Chen J."/>
        </authorList>
    </citation>
    <scope>NUCLEOTIDE SEQUENCE [LARGE SCALE GENOMIC DNA]</scope>
    <source>
        <tissue evidence="2">Leaf</tissue>
    </source>
</reference>
<gene>
    <name evidence="2" type="ORF">HUJ06_021215</name>
</gene>
<organism evidence="2 3">
    <name type="scientific">Nelumbo nucifera</name>
    <name type="common">Sacred lotus</name>
    <dbReference type="NCBI Taxonomy" id="4432"/>
    <lineage>
        <taxon>Eukaryota</taxon>
        <taxon>Viridiplantae</taxon>
        <taxon>Streptophyta</taxon>
        <taxon>Embryophyta</taxon>
        <taxon>Tracheophyta</taxon>
        <taxon>Spermatophyta</taxon>
        <taxon>Magnoliopsida</taxon>
        <taxon>Proteales</taxon>
        <taxon>Nelumbonaceae</taxon>
        <taxon>Nelumbo</taxon>
    </lineage>
</organism>
<name>A0A822XIE4_NELNU</name>
<feature type="region of interest" description="Disordered" evidence="1">
    <location>
        <begin position="87"/>
        <end position="121"/>
    </location>
</feature>
<dbReference type="Proteomes" id="UP000607653">
    <property type="component" value="Unassembled WGS sequence"/>
</dbReference>
<keyword evidence="3" id="KW-1185">Reference proteome</keyword>
<evidence type="ECO:0000256" key="1">
    <source>
        <dbReference type="SAM" id="MobiDB-lite"/>
    </source>
</evidence>
<evidence type="ECO:0000313" key="2">
    <source>
        <dbReference type="EMBL" id="DAD19752.1"/>
    </source>
</evidence>
<proteinExistence type="predicted"/>
<dbReference type="EMBL" id="DUZY01000001">
    <property type="protein sequence ID" value="DAD19752.1"/>
    <property type="molecule type" value="Genomic_DNA"/>
</dbReference>
<protein>
    <submittedName>
        <fullName evidence="2">Uncharacterized protein</fullName>
    </submittedName>
</protein>
<evidence type="ECO:0000313" key="3">
    <source>
        <dbReference type="Proteomes" id="UP000607653"/>
    </source>
</evidence>
<dbReference type="AlphaFoldDB" id="A0A822XIE4"/>
<sequence>MALPHDVNLFNLGTGSAKDKLMVPLPAPIKGEISSTEFNRKRKPTDENPWQRRITNSPYENVRTGFGISNFEITEDKPVVLSLPFEQPKPAAPPLNPTQSTFSLSGLGLPEDGQKTISKHM</sequence>